<keyword evidence="2" id="KW-1185">Reference proteome</keyword>
<comment type="caution">
    <text evidence="1">The sequence shown here is derived from an EMBL/GenBank/DDBJ whole genome shotgun (WGS) entry which is preliminary data.</text>
</comment>
<protein>
    <submittedName>
        <fullName evidence="1">Uncharacterized protein</fullName>
    </submittedName>
</protein>
<dbReference type="EMBL" id="JBIYXZ010002090">
    <property type="protein sequence ID" value="KAL3041069.1"/>
    <property type="molecule type" value="Genomic_DNA"/>
</dbReference>
<name>A0ABD2FH95_PAGBO</name>
<evidence type="ECO:0000313" key="1">
    <source>
        <dbReference type="EMBL" id="KAL3041069.1"/>
    </source>
</evidence>
<dbReference type="PANTHER" id="PTHR13487">
    <property type="entry name" value="SERINE PROTEASE INHIBITOR"/>
    <property type="match status" value="1"/>
</dbReference>
<sequence>MSVSLAPHATAASCSRPATQTASCTLPRARSCMPERPWPTWDPARTGADVPLQCAVRTERPTARCVRRSMTALPWTTRAPATLWVLSLRVPRRLPAAGCPAPPSPPPHCTPLTPPGACCPICAAMLQILLNQEQINTFAKLNGSPVTVRGVLQVLRPLVSVPQCDVFGFLSIDKTLVVIIAPTEREPTSIQIEACNKEAEKIDSLINYASPTLISHVPLSAFLSSEVSTSSTYSSGGTPSSSLPPVLILLLGLLIAGIPPL</sequence>
<dbReference type="InterPro" id="IPR039016">
    <property type="entry name" value="RECK"/>
</dbReference>
<organism evidence="1 2">
    <name type="scientific">Pagothenia borchgrevinki</name>
    <name type="common">Bald rockcod</name>
    <name type="synonym">Trematomus borchgrevinki</name>
    <dbReference type="NCBI Taxonomy" id="8213"/>
    <lineage>
        <taxon>Eukaryota</taxon>
        <taxon>Metazoa</taxon>
        <taxon>Chordata</taxon>
        <taxon>Craniata</taxon>
        <taxon>Vertebrata</taxon>
        <taxon>Euteleostomi</taxon>
        <taxon>Actinopterygii</taxon>
        <taxon>Neopterygii</taxon>
        <taxon>Teleostei</taxon>
        <taxon>Neoteleostei</taxon>
        <taxon>Acanthomorphata</taxon>
        <taxon>Eupercaria</taxon>
        <taxon>Perciformes</taxon>
        <taxon>Notothenioidei</taxon>
        <taxon>Nototheniidae</taxon>
        <taxon>Pagothenia</taxon>
    </lineage>
</organism>
<proteinExistence type="predicted"/>
<reference evidence="1 2" key="1">
    <citation type="journal article" date="2022" name="G3 (Bethesda)">
        <title>Evaluating Illumina-, Nanopore-, and PacBio-based genome assembly strategies with the bald notothen, Trematomus borchgrevinki.</title>
        <authorList>
            <person name="Rayamajhi N."/>
            <person name="Cheng C.C."/>
            <person name="Catchen J.M."/>
        </authorList>
    </citation>
    <scope>NUCLEOTIDE SEQUENCE [LARGE SCALE GENOMIC DNA]</scope>
    <source>
        <strain evidence="1">AGRC-2024</strain>
    </source>
</reference>
<dbReference type="PANTHER" id="PTHR13487:SF3">
    <property type="entry name" value="REVERSION-INDUCING CYSTEINE-RICH PROTEIN WITH KAZAL MOTIFS"/>
    <property type="match status" value="1"/>
</dbReference>
<evidence type="ECO:0000313" key="2">
    <source>
        <dbReference type="Proteomes" id="UP001619887"/>
    </source>
</evidence>
<gene>
    <name evidence="1" type="ORF">OYC64_011952</name>
</gene>
<dbReference type="AlphaFoldDB" id="A0ABD2FH95"/>
<dbReference type="Proteomes" id="UP001619887">
    <property type="component" value="Unassembled WGS sequence"/>
</dbReference>
<accession>A0ABD2FH95</accession>
<reference evidence="1 2" key="2">
    <citation type="journal article" date="2024" name="G3 (Bethesda)">
        <title>The genome of the cryopelagic Antarctic bald notothen, Trematomus borchgrevinki.</title>
        <authorList>
            <person name="Rayamajhi N."/>
            <person name="Rivera-Colon A.G."/>
            <person name="Minhas B.F."/>
            <person name="Cheng C.C."/>
            <person name="Catchen J.M."/>
        </authorList>
    </citation>
    <scope>NUCLEOTIDE SEQUENCE [LARGE SCALE GENOMIC DNA]</scope>
    <source>
        <strain evidence="1">AGRC-2024</strain>
    </source>
</reference>